<evidence type="ECO:0000259" key="1">
    <source>
        <dbReference type="Pfam" id="PF00931"/>
    </source>
</evidence>
<dbReference type="SUPFAM" id="SSF52540">
    <property type="entry name" value="P-loop containing nucleoside triphosphate hydrolases"/>
    <property type="match status" value="1"/>
</dbReference>
<dbReference type="Pfam" id="PF00931">
    <property type="entry name" value="NB-ARC"/>
    <property type="match status" value="1"/>
</dbReference>
<dbReference type="Pfam" id="PF13424">
    <property type="entry name" value="TPR_12"/>
    <property type="match status" value="3"/>
</dbReference>
<sequence>MPALETPGPEPRIWGSRIPLRNANFTGREAALRELREQMFEGPTAILPHTLRGMGGVGKTQLVIEYAHRFKGDYDVVWWIASDIPLLIPGALGALAEKLGLPPAKVVGIDEASRSVLDALRRGDPYKRWLLIFDNVNKAEDIMELIPAGRPEQGHVLITSRNPRWEGVANTMVIDVFDREESIEFLGKRAGRMTPEEARQLAHELGDLPLALEQAGALQVETGMSTEEYLDLLRRQPLEVMDENQPMEYPRSMTAAWRLSINALEDQLPEALQVLRCAAFFGPEPIPIDLFRWGSSGGVGPLLAPILGNPILRTRALRAINNFALGRIDDRAIQIHRLVQRLLRADLEPEQKQVYVREAQMLLAAASGLQPEDEANWGVFSRFVPHLDPVGAATTTNGRLRDLALNVVRYLYLIGDTESARSFAARFRDDWSHLSGVDDRHVLTAEHHLANSLRQDGRFDEAFTLLEGTLKRGRRVLGEDDDVVLLLTNSFGASLRAKGMFREAVAHDEDSRRRHAKKYGEDDPRTLRTINNLALGYALVSDYDKAVELQTQVHEVRNRPGVGSKLDLLVSLGGLCQAVRLNGDYQAAYYLGVDALEYGRGEVGVDHVHTLAVAVDLAIAMRRLGRIEDALELARDTYNRYESILTAAHPHTVSAAICLANALRTDGRLKDALALTRVIADGLPRIYGPGHPFTVAARGNLALLQRVNGDPAAARTLNEHVLESLDETLGRKHHYSLTVAMNLANDRHELGEHEAALDLDTQTHALLQELLGAEHPMTLGSAANLTDSLRTAGKTEDAHALHRATLAVYDRRLGVRHPDTVLARSGGRLDFDFDPPRF</sequence>
<dbReference type="RefSeq" id="WP_139575170.1">
    <property type="nucleotide sequence ID" value="NZ_VDMA02000007.1"/>
</dbReference>
<dbReference type="Gene3D" id="1.25.40.10">
    <property type="entry name" value="Tetratricopeptide repeat domain"/>
    <property type="match status" value="2"/>
</dbReference>
<dbReference type="PANTHER" id="PTHR46082:SF6">
    <property type="entry name" value="AAA+ ATPASE DOMAIN-CONTAINING PROTEIN-RELATED"/>
    <property type="match status" value="1"/>
</dbReference>
<name>A0A5N6BW60_9ACTN</name>
<dbReference type="Gene3D" id="3.40.50.300">
    <property type="entry name" value="P-loop containing nucleotide triphosphate hydrolases"/>
    <property type="match status" value="1"/>
</dbReference>
<evidence type="ECO:0000313" key="2">
    <source>
        <dbReference type="EMBL" id="KAB8184550.1"/>
    </source>
</evidence>
<organism evidence="2 3">
    <name type="scientific">Microbispora catharanthi</name>
    <dbReference type="NCBI Taxonomy" id="1712871"/>
    <lineage>
        <taxon>Bacteria</taxon>
        <taxon>Bacillati</taxon>
        <taxon>Actinomycetota</taxon>
        <taxon>Actinomycetes</taxon>
        <taxon>Streptosporangiales</taxon>
        <taxon>Streptosporangiaceae</taxon>
        <taxon>Microbispora</taxon>
    </lineage>
</organism>
<dbReference type="Pfam" id="PF13374">
    <property type="entry name" value="TPR_10"/>
    <property type="match status" value="1"/>
</dbReference>
<dbReference type="PANTHER" id="PTHR46082">
    <property type="entry name" value="ATP/GTP-BINDING PROTEIN-RELATED"/>
    <property type="match status" value="1"/>
</dbReference>
<protein>
    <submittedName>
        <fullName evidence="2">Tetratricopeptide repeat protein</fullName>
    </submittedName>
</protein>
<comment type="caution">
    <text evidence="2">The sequence shown here is derived from an EMBL/GenBank/DDBJ whole genome shotgun (WGS) entry which is preliminary data.</text>
</comment>
<dbReference type="Proteomes" id="UP000313066">
    <property type="component" value="Unassembled WGS sequence"/>
</dbReference>
<dbReference type="InterPro" id="IPR053137">
    <property type="entry name" value="NLR-like"/>
</dbReference>
<proteinExistence type="predicted"/>
<dbReference type="NCBIfam" id="NF040586">
    <property type="entry name" value="FxSxx_TPR"/>
    <property type="match status" value="1"/>
</dbReference>
<dbReference type="InterPro" id="IPR011990">
    <property type="entry name" value="TPR-like_helical_dom_sf"/>
</dbReference>
<dbReference type="InterPro" id="IPR002182">
    <property type="entry name" value="NB-ARC"/>
</dbReference>
<evidence type="ECO:0000313" key="3">
    <source>
        <dbReference type="Proteomes" id="UP000313066"/>
    </source>
</evidence>
<dbReference type="GO" id="GO:0043531">
    <property type="term" value="F:ADP binding"/>
    <property type="evidence" value="ECO:0007669"/>
    <property type="project" value="InterPro"/>
</dbReference>
<keyword evidence="3" id="KW-1185">Reference proteome</keyword>
<dbReference type="InterPro" id="IPR027417">
    <property type="entry name" value="P-loop_NTPase"/>
</dbReference>
<feature type="domain" description="NB-ARC" evidence="1">
    <location>
        <begin position="49"/>
        <end position="193"/>
    </location>
</feature>
<dbReference type="AlphaFoldDB" id="A0A5N6BW60"/>
<accession>A0A5N6BW60</accession>
<dbReference type="EMBL" id="VDMA02000007">
    <property type="protein sequence ID" value="KAB8184550.1"/>
    <property type="molecule type" value="Genomic_DNA"/>
</dbReference>
<reference evidence="2 3" key="1">
    <citation type="submission" date="2019-10" db="EMBL/GenBank/DDBJ databases">
        <title>Nonomuraea sp. nov., isolated from Phyllanthus amarus.</title>
        <authorList>
            <person name="Klykleung N."/>
            <person name="Tanasupawat S."/>
        </authorList>
    </citation>
    <scope>NUCLEOTIDE SEQUENCE [LARGE SCALE GENOMIC DNA]</scope>
    <source>
        <strain evidence="2 3">CR1-09</strain>
    </source>
</reference>
<dbReference type="SUPFAM" id="SSF48452">
    <property type="entry name" value="TPR-like"/>
    <property type="match status" value="4"/>
</dbReference>
<gene>
    <name evidence="2" type="ORF">FH610_015770</name>
</gene>